<feature type="region of interest" description="Disordered" evidence="1">
    <location>
        <begin position="1"/>
        <end position="23"/>
    </location>
</feature>
<evidence type="ECO:0000256" key="1">
    <source>
        <dbReference type="SAM" id="MobiDB-lite"/>
    </source>
</evidence>
<dbReference type="InterPro" id="IPR007344">
    <property type="entry name" value="GrpB/CoaE"/>
</dbReference>
<gene>
    <name evidence="3" type="ORF">HDA36_000985</name>
</gene>
<feature type="domain" description="Glyoxalase-like" evidence="2">
    <location>
        <begin position="202"/>
        <end position="276"/>
    </location>
</feature>
<keyword evidence="3" id="KW-0808">Transferase</keyword>
<comment type="caution">
    <text evidence="3">The sequence shown here is derived from an EMBL/GenBank/DDBJ whole genome shotgun (WGS) entry which is preliminary data.</text>
</comment>
<name>A0A7W8VBZ3_9ACTN</name>
<dbReference type="Gene3D" id="3.30.460.10">
    <property type="entry name" value="Beta Polymerase, domain 2"/>
    <property type="match status" value="1"/>
</dbReference>
<keyword evidence="4" id="KW-1185">Reference proteome</keyword>
<dbReference type="EMBL" id="JACHDB010000001">
    <property type="protein sequence ID" value="MBB5430901.1"/>
    <property type="molecule type" value="Genomic_DNA"/>
</dbReference>
<dbReference type="SUPFAM" id="SSF54593">
    <property type="entry name" value="Glyoxalase/Bleomycin resistance protein/Dihydroxybiphenyl dioxygenase"/>
    <property type="match status" value="1"/>
</dbReference>
<organism evidence="3 4">
    <name type="scientific">Nocardiopsis composta</name>
    <dbReference type="NCBI Taxonomy" id="157465"/>
    <lineage>
        <taxon>Bacteria</taxon>
        <taxon>Bacillati</taxon>
        <taxon>Actinomycetota</taxon>
        <taxon>Actinomycetes</taxon>
        <taxon>Streptosporangiales</taxon>
        <taxon>Nocardiopsidaceae</taxon>
        <taxon>Nocardiopsis</taxon>
    </lineage>
</organism>
<dbReference type="Pfam" id="PF18029">
    <property type="entry name" value="Glyoxalase_6"/>
    <property type="match status" value="1"/>
</dbReference>
<proteinExistence type="predicted"/>
<dbReference type="Pfam" id="PF04229">
    <property type="entry name" value="GrpB"/>
    <property type="match status" value="1"/>
</dbReference>
<dbReference type="AlphaFoldDB" id="A0A7W8VBZ3"/>
<dbReference type="GO" id="GO:0016740">
    <property type="term" value="F:transferase activity"/>
    <property type="evidence" value="ECO:0007669"/>
    <property type="project" value="UniProtKB-KW"/>
</dbReference>
<dbReference type="Proteomes" id="UP000572635">
    <property type="component" value="Unassembled WGS sequence"/>
</dbReference>
<dbReference type="InterPro" id="IPR043519">
    <property type="entry name" value="NT_sf"/>
</dbReference>
<reference evidence="3 4" key="1">
    <citation type="submission" date="2020-08" db="EMBL/GenBank/DDBJ databases">
        <title>Sequencing the genomes of 1000 actinobacteria strains.</title>
        <authorList>
            <person name="Klenk H.-P."/>
        </authorList>
    </citation>
    <scope>NUCLEOTIDE SEQUENCE [LARGE SCALE GENOMIC DNA]</scope>
    <source>
        <strain evidence="3 4">DSM 44551</strain>
    </source>
</reference>
<dbReference type="PANTHER" id="PTHR34822">
    <property type="entry name" value="GRPB DOMAIN PROTEIN (AFU_ORTHOLOGUE AFUA_1G01530)"/>
    <property type="match status" value="1"/>
</dbReference>
<accession>A0A7W8VBZ3</accession>
<protein>
    <submittedName>
        <fullName evidence="3">GrpB-like predicted nucleotidyltransferase (UPF0157 family)</fullName>
    </submittedName>
</protein>
<evidence type="ECO:0000313" key="3">
    <source>
        <dbReference type="EMBL" id="MBB5430901.1"/>
    </source>
</evidence>
<sequence length="282" mass="30612">MDDGRREGSAQGGGNRVEQVTVGELRPHDGPVVVADYDPEWPRLFEREAERIRGALGGRALMVEHVGSTSVPGLAAKPVIDVLLAVADSADEPAYLPELESAGYVLRIREPDWFEHRLFKGPDTDVNLHVFTAGAEEADRMLRFRDRLRADPADRERYAAAKRDLARRTWRYVQDYADAKTGIVQEIMRRAGAAGGGEAGGDVVDPAGGFPSLWFQATESTAPDRQRFHLDVTVPPEAAEQRIAAALAAGGRVVDDGRAPAFTVLADPDGNNACICTELGRD</sequence>
<evidence type="ECO:0000313" key="4">
    <source>
        <dbReference type="Proteomes" id="UP000572635"/>
    </source>
</evidence>
<dbReference type="SUPFAM" id="SSF81301">
    <property type="entry name" value="Nucleotidyltransferase"/>
    <property type="match status" value="1"/>
</dbReference>
<dbReference type="PANTHER" id="PTHR34822:SF1">
    <property type="entry name" value="GRPB FAMILY PROTEIN"/>
    <property type="match status" value="1"/>
</dbReference>
<dbReference type="InterPro" id="IPR041581">
    <property type="entry name" value="Glyoxalase_6"/>
</dbReference>
<evidence type="ECO:0000259" key="2">
    <source>
        <dbReference type="Pfam" id="PF18029"/>
    </source>
</evidence>
<dbReference type="InterPro" id="IPR029068">
    <property type="entry name" value="Glyas_Bleomycin-R_OHBP_Dase"/>
</dbReference>